<accession>A0A8H7VH04</accession>
<proteinExistence type="predicted"/>
<feature type="region of interest" description="Disordered" evidence="1">
    <location>
        <begin position="1"/>
        <end position="23"/>
    </location>
</feature>
<dbReference type="AlphaFoldDB" id="A0A8H7VH04"/>
<reference evidence="2 3" key="1">
    <citation type="submission" date="2020-12" db="EMBL/GenBank/DDBJ databases">
        <title>Metabolic potential, ecology and presence of endohyphal bacteria is reflected in genomic diversity of Mucoromycotina.</title>
        <authorList>
            <person name="Muszewska A."/>
            <person name="Okrasinska A."/>
            <person name="Steczkiewicz K."/>
            <person name="Drgas O."/>
            <person name="Orlowska M."/>
            <person name="Perlinska-Lenart U."/>
            <person name="Aleksandrzak-Piekarczyk T."/>
            <person name="Szatraj K."/>
            <person name="Zielenkiewicz U."/>
            <person name="Pilsyk S."/>
            <person name="Malc E."/>
            <person name="Mieczkowski P."/>
            <person name="Kruszewska J.S."/>
            <person name="Biernat P."/>
            <person name="Pawlowska J."/>
        </authorList>
    </citation>
    <scope>NUCLEOTIDE SEQUENCE [LARGE SCALE GENOMIC DNA]</scope>
    <source>
        <strain evidence="2 3">CBS 142.35</strain>
    </source>
</reference>
<dbReference type="Proteomes" id="UP000646827">
    <property type="component" value="Unassembled WGS sequence"/>
</dbReference>
<evidence type="ECO:0000313" key="2">
    <source>
        <dbReference type="EMBL" id="KAG2220175.1"/>
    </source>
</evidence>
<keyword evidence="3" id="KW-1185">Reference proteome</keyword>
<evidence type="ECO:0000313" key="3">
    <source>
        <dbReference type="Proteomes" id="UP000646827"/>
    </source>
</evidence>
<sequence>MNNTTTPGSPVTSEISQSLTVPNSIDSDLDVEADERWQAQVKGEAAIAQALRNLDAAYDHYRSTLRPEQQKIFDSFFELERERYRGIRHYLAVVAKYRERRSRDRNYRDDHPYTQFL</sequence>
<dbReference type="EMBL" id="JAEPRB010000150">
    <property type="protein sequence ID" value="KAG2220175.1"/>
    <property type="molecule type" value="Genomic_DNA"/>
</dbReference>
<organism evidence="2 3">
    <name type="scientific">Circinella minor</name>
    <dbReference type="NCBI Taxonomy" id="1195481"/>
    <lineage>
        <taxon>Eukaryota</taxon>
        <taxon>Fungi</taxon>
        <taxon>Fungi incertae sedis</taxon>
        <taxon>Mucoromycota</taxon>
        <taxon>Mucoromycotina</taxon>
        <taxon>Mucoromycetes</taxon>
        <taxon>Mucorales</taxon>
        <taxon>Lichtheimiaceae</taxon>
        <taxon>Circinella</taxon>
    </lineage>
</organism>
<evidence type="ECO:0000256" key="1">
    <source>
        <dbReference type="SAM" id="MobiDB-lite"/>
    </source>
</evidence>
<protein>
    <submittedName>
        <fullName evidence="2">Uncharacterized protein</fullName>
    </submittedName>
</protein>
<comment type="caution">
    <text evidence="2">The sequence shown here is derived from an EMBL/GenBank/DDBJ whole genome shotgun (WGS) entry which is preliminary data.</text>
</comment>
<name>A0A8H7VH04_9FUNG</name>
<gene>
    <name evidence="2" type="ORF">INT45_013873</name>
</gene>